<dbReference type="EMBL" id="BGPR01000053">
    <property type="protein sequence ID" value="GBL87409.1"/>
    <property type="molecule type" value="Genomic_DNA"/>
</dbReference>
<accession>A0A4Y2B7N3</accession>
<evidence type="ECO:0000313" key="2">
    <source>
        <dbReference type="Proteomes" id="UP000499080"/>
    </source>
</evidence>
<gene>
    <name evidence="1" type="ORF">AVEN_118352_1</name>
</gene>
<dbReference type="AlphaFoldDB" id="A0A4Y2B7N3"/>
<keyword evidence="2" id="KW-1185">Reference proteome</keyword>
<proteinExistence type="predicted"/>
<name>A0A4Y2B7N3_ARAVE</name>
<reference evidence="1 2" key="1">
    <citation type="journal article" date="2019" name="Sci. Rep.">
        <title>Orb-weaving spider Araneus ventricosus genome elucidates the spidroin gene catalogue.</title>
        <authorList>
            <person name="Kono N."/>
            <person name="Nakamura H."/>
            <person name="Ohtoshi R."/>
            <person name="Moran D.A.P."/>
            <person name="Shinohara A."/>
            <person name="Yoshida Y."/>
            <person name="Fujiwara M."/>
            <person name="Mori M."/>
            <person name="Tomita M."/>
            <person name="Arakawa K."/>
        </authorList>
    </citation>
    <scope>NUCLEOTIDE SEQUENCE [LARGE SCALE GENOMIC DNA]</scope>
</reference>
<sequence length="87" mass="9369">MAPEEMSYLISLERTTNNPPLVGWNSASIGHGPLSTVGRGHRRADGVGIVYILGKATDWLRLSESCIWSRGGLLALRGLRALGLVLL</sequence>
<evidence type="ECO:0000313" key="1">
    <source>
        <dbReference type="EMBL" id="GBL87409.1"/>
    </source>
</evidence>
<protein>
    <submittedName>
        <fullName evidence="1">Uncharacterized protein</fullName>
    </submittedName>
</protein>
<comment type="caution">
    <text evidence="1">The sequence shown here is derived from an EMBL/GenBank/DDBJ whole genome shotgun (WGS) entry which is preliminary data.</text>
</comment>
<dbReference type="Proteomes" id="UP000499080">
    <property type="component" value="Unassembled WGS sequence"/>
</dbReference>
<organism evidence="1 2">
    <name type="scientific">Araneus ventricosus</name>
    <name type="common">Orbweaver spider</name>
    <name type="synonym">Epeira ventricosa</name>
    <dbReference type="NCBI Taxonomy" id="182803"/>
    <lineage>
        <taxon>Eukaryota</taxon>
        <taxon>Metazoa</taxon>
        <taxon>Ecdysozoa</taxon>
        <taxon>Arthropoda</taxon>
        <taxon>Chelicerata</taxon>
        <taxon>Arachnida</taxon>
        <taxon>Araneae</taxon>
        <taxon>Araneomorphae</taxon>
        <taxon>Entelegynae</taxon>
        <taxon>Araneoidea</taxon>
        <taxon>Araneidae</taxon>
        <taxon>Araneus</taxon>
    </lineage>
</organism>